<dbReference type="HAMAP" id="MF_00509">
    <property type="entry name" value="ZipA"/>
    <property type="match status" value="1"/>
</dbReference>
<evidence type="ECO:0000256" key="5">
    <source>
        <dbReference type="ARBA" id="ARBA00022989"/>
    </source>
</evidence>
<protein>
    <recommendedName>
        <fullName evidence="8 9">Cell division protein ZipA</fullName>
    </recommendedName>
</protein>
<keyword evidence="7 8" id="KW-0131">Cell cycle</keyword>
<dbReference type="Pfam" id="PF04354">
    <property type="entry name" value="ZipA_C"/>
    <property type="match status" value="1"/>
</dbReference>
<feature type="region of interest" description="Disordered" evidence="10">
    <location>
        <begin position="38"/>
        <end position="95"/>
    </location>
</feature>
<dbReference type="InterPro" id="IPR007449">
    <property type="entry name" value="ZipA_FtsZ-bd_C"/>
</dbReference>
<keyword evidence="3 8" id="KW-0132">Cell division</keyword>
<sequence length="395" mass="43253">MEDFQLVLFVLGAIAIIAVLVHGFWSIRKQQPKTLKDNPMTGFYKDQSQQRDSQGFDADGIGEVRRVKSDDDDDTFTANDTANITPPLMQTGTSHNDVEVNEAGSKKGIGLQNQSAVNAQAPSYNPGRKEPVLKTAAVEPQISAETINVTAAQEVETHVPTQQALFAEDSFEPAQQVVGASTSTKVTTTENTVKLDLTAENYQTHDNAYVEDTYVEDTYVDETSADFGAEPQAEQVIAQPAPVEPAISQPVAETEEPLGDPQDVLVLHVIARDGEQLHGAELLPCLLSLNFKFGDMDIFHRHLDNAGNGKVLFSMANMLKPGVFDPDNMEQFVTQGVVLFMTLPCHGDPLMNFSIMLNSAQQLADDLGAEVMDDKRLAWTETNKQQYLARIRAVS</sequence>
<evidence type="ECO:0000256" key="3">
    <source>
        <dbReference type="ARBA" id="ARBA00022618"/>
    </source>
</evidence>
<dbReference type="PANTHER" id="PTHR38685:SF1">
    <property type="entry name" value="CELL DIVISION PROTEIN ZIPA"/>
    <property type="match status" value="1"/>
</dbReference>
<dbReference type="Proteomes" id="UP001202134">
    <property type="component" value="Unassembled WGS sequence"/>
</dbReference>
<evidence type="ECO:0000256" key="8">
    <source>
        <dbReference type="HAMAP-Rule" id="MF_00509"/>
    </source>
</evidence>
<evidence type="ECO:0000256" key="10">
    <source>
        <dbReference type="SAM" id="MobiDB-lite"/>
    </source>
</evidence>
<accession>A0ABT0KL74</accession>
<keyword evidence="13" id="KW-1185">Reference proteome</keyword>
<evidence type="ECO:0000313" key="12">
    <source>
        <dbReference type="EMBL" id="MCL1044336.1"/>
    </source>
</evidence>
<evidence type="ECO:0000256" key="2">
    <source>
        <dbReference type="ARBA" id="ARBA00022519"/>
    </source>
</evidence>
<evidence type="ECO:0000259" key="11">
    <source>
        <dbReference type="SMART" id="SM00771"/>
    </source>
</evidence>
<evidence type="ECO:0000256" key="4">
    <source>
        <dbReference type="ARBA" id="ARBA00022692"/>
    </source>
</evidence>
<evidence type="ECO:0000256" key="6">
    <source>
        <dbReference type="ARBA" id="ARBA00023136"/>
    </source>
</evidence>
<comment type="similarity">
    <text evidence="8 9">Belongs to the ZipA family.</text>
</comment>
<comment type="subcellular location">
    <subcellularLocation>
        <location evidence="8">Cell inner membrane</location>
        <topology evidence="8">Single-pass type I membrane protein</topology>
    </subcellularLocation>
    <text evidence="8">Localizes to the Z ring in an FtsZ-dependent manner.</text>
</comment>
<keyword evidence="4 8" id="KW-0812">Transmembrane</keyword>
<dbReference type="Gene3D" id="3.30.1400.10">
    <property type="entry name" value="ZipA, C-terminal FtsZ-binding domain"/>
    <property type="match status" value="1"/>
</dbReference>
<reference evidence="12 13" key="1">
    <citation type="submission" date="2022-01" db="EMBL/GenBank/DDBJ databases">
        <title>Whole genome-based taxonomy of the Shewanellaceae.</title>
        <authorList>
            <person name="Martin-Rodriguez A.J."/>
        </authorList>
    </citation>
    <scope>NUCLEOTIDE SEQUENCE [LARGE SCALE GENOMIC DNA]</scope>
    <source>
        <strain evidence="12 13">DSM 24955</strain>
    </source>
</reference>
<gene>
    <name evidence="8 12" type="primary">zipA</name>
    <name evidence="12" type="ORF">L2737_03170</name>
</gene>
<dbReference type="SUPFAM" id="SSF64383">
    <property type="entry name" value="Cell-division protein ZipA, C-terminal domain"/>
    <property type="match status" value="1"/>
</dbReference>
<dbReference type="SMART" id="SM00771">
    <property type="entry name" value="ZipA_C"/>
    <property type="match status" value="1"/>
</dbReference>
<evidence type="ECO:0000256" key="1">
    <source>
        <dbReference type="ARBA" id="ARBA00022475"/>
    </source>
</evidence>
<proteinExistence type="inferred from homology"/>
<dbReference type="GO" id="GO:0051301">
    <property type="term" value="P:cell division"/>
    <property type="evidence" value="ECO:0007669"/>
    <property type="project" value="UniProtKB-KW"/>
</dbReference>
<keyword evidence="5 8" id="KW-1133">Transmembrane helix</keyword>
<keyword evidence="2 8" id="KW-0997">Cell inner membrane</keyword>
<feature type="transmembrane region" description="Helical" evidence="8">
    <location>
        <begin position="6"/>
        <end position="27"/>
    </location>
</feature>
<dbReference type="PANTHER" id="PTHR38685">
    <property type="entry name" value="CELL DIVISION PROTEIN ZIPA"/>
    <property type="match status" value="1"/>
</dbReference>
<comment type="caution">
    <text evidence="12">The sequence shown here is derived from an EMBL/GenBank/DDBJ whole genome shotgun (WGS) entry which is preliminary data.</text>
</comment>
<evidence type="ECO:0000313" key="13">
    <source>
        <dbReference type="Proteomes" id="UP001202134"/>
    </source>
</evidence>
<keyword evidence="6 8" id="KW-0472">Membrane</keyword>
<dbReference type="EMBL" id="JAKIKU010000001">
    <property type="protein sequence ID" value="MCL1044336.1"/>
    <property type="molecule type" value="Genomic_DNA"/>
</dbReference>
<dbReference type="NCBIfam" id="TIGR02205">
    <property type="entry name" value="septum_zipA"/>
    <property type="match status" value="1"/>
</dbReference>
<dbReference type="InterPro" id="IPR011919">
    <property type="entry name" value="Cell_div_ZipA"/>
</dbReference>
<comment type="function">
    <text evidence="8 9">Essential cell division protein that stabilizes the FtsZ protofilaments by cross-linking them and that serves as a cytoplasmic membrane anchor for the Z ring. Also required for the recruitment to the septal ring of downstream cell division proteins.</text>
</comment>
<evidence type="ECO:0000256" key="7">
    <source>
        <dbReference type="ARBA" id="ARBA00023306"/>
    </source>
</evidence>
<organism evidence="12 13">
    <name type="scientific">Shewanella electrodiphila</name>
    <dbReference type="NCBI Taxonomy" id="934143"/>
    <lineage>
        <taxon>Bacteria</taxon>
        <taxon>Pseudomonadati</taxon>
        <taxon>Pseudomonadota</taxon>
        <taxon>Gammaproteobacteria</taxon>
        <taxon>Alteromonadales</taxon>
        <taxon>Shewanellaceae</taxon>
        <taxon>Shewanella</taxon>
    </lineage>
</organism>
<evidence type="ECO:0000256" key="9">
    <source>
        <dbReference type="RuleBase" id="RU003612"/>
    </source>
</evidence>
<dbReference type="RefSeq" id="WP_248954752.1">
    <property type="nucleotide sequence ID" value="NZ_JAKIKU010000001.1"/>
</dbReference>
<feature type="domain" description="ZipA C-terminal FtsZ-binding" evidence="11">
    <location>
        <begin position="261"/>
        <end position="391"/>
    </location>
</feature>
<dbReference type="InterPro" id="IPR036765">
    <property type="entry name" value="ZipA_FtsZ-bd_C_sf"/>
</dbReference>
<keyword evidence="1 8" id="KW-1003">Cell membrane</keyword>
<comment type="subunit">
    <text evidence="8">Interacts with FtsZ via their C-terminal domains.</text>
</comment>
<name>A0ABT0KL74_9GAMM</name>